<name>A0A382TX07_9ZZZZ</name>
<reference evidence="1" key="1">
    <citation type="submission" date="2018-05" db="EMBL/GenBank/DDBJ databases">
        <authorList>
            <person name="Lanie J.A."/>
            <person name="Ng W.-L."/>
            <person name="Kazmierczak K.M."/>
            <person name="Andrzejewski T.M."/>
            <person name="Davidsen T.M."/>
            <person name="Wayne K.J."/>
            <person name="Tettelin H."/>
            <person name="Glass J.I."/>
            <person name="Rusch D."/>
            <person name="Podicherti R."/>
            <person name="Tsui H.-C.T."/>
            <person name="Winkler M.E."/>
        </authorList>
    </citation>
    <scope>NUCLEOTIDE SEQUENCE</scope>
</reference>
<evidence type="ECO:0000313" key="1">
    <source>
        <dbReference type="EMBL" id="SVD26604.1"/>
    </source>
</evidence>
<feature type="non-terminal residue" evidence="1">
    <location>
        <position position="54"/>
    </location>
</feature>
<protein>
    <submittedName>
        <fullName evidence="1">Uncharacterized protein</fullName>
    </submittedName>
</protein>
<proteinExistence type="predicted"/>
<accession>A0A382TX07</accession>
<dbReference type="AlphaFoldDB" id="A0A382TX07"/>
<organism evidence="1">
    <name type="scientific">marine metagenome</name>
    <dbReference type="NCBI Taxonomy" id="408172"/>
    <lineage>
        <taxon>unclassified sequences</taxon>
        <taxon>metagenomes</taxon>
        <taxon>ecological metagenomes</taxon>
    </lineage>
</organism>
<feature type="non-terminal residue" evidence="1">
    <location>
        <position position="1"/>
    </location>
</feature>
<sequence length="54" mass="6014">VYLTVALLAMVILAGDRLVWGPLNKNWEARKTKIGELKKKVHEGNKLLRASGLT</sequence>
<gene>
    <name evidence="1" type="ORF">METZ01_LOCUS379458</name>
</gene>
<dbReference type="EMBL" id="UINC01139821">
    <property type="protein sequence ID" value="SVD26604.1"/>
    <property type="molecule type" value="Genomic_DNA"/>
</dbReference>